<dbReference type="AlphaFoldDB" id="A0A1Y2B6M4"/>
<dbReference type="PRINTS" id="PR01713">
    <property type="entry name" value="NUCEPIMERASE"/>
</dbReference>
<gene>
    <name evidence="3" type="ORF">BCR33DRAFT_666201</name>
</gene>
<dbReference type="EMBL" id="MCGO01000082">
    <property type="protein sequence ID" value="ORY30498.1"/>
    <property type="molecule type" value="Genomic_DNA"/>
</dbReference>
<dbReference type="Gene3D" id="3.90.25.10">
    <property type="entry name" value="UDP-galactose 4-epimerase, domain 1"/>
    <property type="match status" value="1"/>
</dbReference>
<dbReference type="SUPFAM" id="SSF51735">
    <property type="entry name" value="NAD(P)-binding Rossmann-fold domains"/>
    <property type="match status" value="1"/>
</dbReference>
<proteinExistence type="inferred from homology"/>
<dbReference type="Gene3D" id="3.40.50.720">
    <property type="entry name" value="NAD(P)-binding Rossmann-like Domain"/>
    <property type="match status" value="1"/>
</dbReference>
<accession>A0A1Y2B6M4</accession>
<evidence type="ECO:0000313" key="4">
    <source>
        <dbReference type="Proteomes" id="UP000193642"/>
    </source>
</evidence>
<dbReference type="Proteomes" id="UP000193642">
    <property type="component" value="Unassembled WGS sequence"/>
</dbReference>
<dbReference type="OrthoDB" id="202470at2759"/>
<protein>
    <submittedName>
        <fullName evidence="3">NAD(P)-binding protein</fullName>
    </submittedName>
</protein>
<sequence>MRLQAFPFRLLISSLAIVISLGLLTYDFTALNREWTSPPKPFVALQPDIATTYKHFVQPSATTINSLASVQAVTIDPCANQVIESKIGAPVNGTHVLVTGGAGFIGSTLTDRLLKLGYKVRIFDNLATGSLRNVPLGNDHLEFVLGDIMNQKDVYNAMDGIDYVFHLAAMSKVVPSLKSPAMAKFCTEVNALGTWNVLESARLRKVKKVIYAASSTFYGGNPLPNTETDAPDFLTPYAASKYEGELQMQTFNNVFNLPTISLRFFMVYGPRQPSTGAYAIVTGVFAKQAGLGEPLTIEGTGNHSRDFIHVDDIAEGLIIAQQSSLSGQVINLGTGVGYSVQQVADLVSKNQVHVSERKNDLNATLADTCKMKNVLGFQPKKDFVVEMSRVAKETMGGSVFAQTWVDKDVIVAVPWLLPARYRSFDGW</sequence>
<reference evidence="3 4" key="1">
    <citation type="submission" date="2016-07" db="EMBL/GenBank/DDBJ databases">
        <title>Pervasive Adenine N6-methylation of Active Genes in Fungi.</title>
        <authorList>
            <consortium name="DOE Joint Genome Institute"/>
            <person name="Mondo S.J."/>
            <person name="Dannebaum R.O."/>
            <person name="Kuo R.C."/>
            <person name="Labutti K."/>
            <person name="Haridas S."/>
            <person name="Kuo A."/>
            <person name="Salamov A."/>
            <person name="Ahrendt S.R."/>
            <person name="Lipzen A."/>
            <person name="Sullivan W."/>
            <person name="Andreopoulos W.B."/>
            <person name="Clum A."/>
            <person name="Lindquist E."/>
            <person name="Daum C."/>
            <person name="Ramamoorthy G.K."/>
            <person name="Gryganskyi A."/>
            <person name="Culley D."/>
            <person name="Magnuson J.K."/>
            <person name="James T.Y."/>
            <person name="O'Malley M.A."/>
            <person name="Stajich J.E."/>
            <person name="Spatafora J.W."/>
            <person name="Visel A."/>
            <person name="Grigoriev I.V."/>
        </authorList>
    </citation>
    <scope>NUCLEOTIDE SEQUENCE [LARGE SCALE GENOMIC DNA]</scope>
    <source>
        <strain evidence="3 4">JEL800</strain>
    </source>
</reference>
<keyword evidence="4" id="KW-1185">Reference proteome</keyword>
<dbReference type="InterPro" id="IPR036291">
    <property type="entry name" value="NAD(P)-bd_dom_sf"/>
</dbReference>
<comment type="caution">
    <text evidence="3">The sequence shown here is derived from an EMBL/GenBank/DDBJ whole genome shotgun (WGS) entry which is preliminary data.</text>
</comment>
<feature type="domain" description="NAD-dependent epimerase/dehydratase" evidence="2">
    <location>
        <begin position="96"/>
        <end position="333"/>
    </location>
</feature>
<dbReference type="PANTHER" id="PTHR43000">
    <property type="entry name" value="DTDP-D-GLUCOSE 4,6-DEHYDRATASE-RELATED"/>
    <property type="match status" value="1"/>
</dbReference>
<dbReference type="InterPro" id="IPR001509">
    <property type="entry name" value="Epimerase_deHydtase"/>
</dbReference>
<evidence type="ECO:0000313" key="3">
    <source>
        <dbReference type="EMBL" id="ORY30498.1"/>
    </source>
</evidence>
<comment type="similarity">
    <text evidence="1">Belongs to the NAD(P)-dependent epimerase/dehydratase family.</text>
</comment>
<evidence type="ECO:0000256" key="1">
    <source>
        <dbReference type="ARBA" id="ARBA00007637"/>
    </source>
</evidence>
<organism evidence="3 4">
    <name type="scientific">Rhizoclosmatium globosum</name>
    <dbReference type="NCBI Taxonomy" id="329046"/>
    <lineage>
        <taxon>Eukaryota</taxon>
        <taxon>Fungi</taxon>
        <taxon>Fungi incertae sedis</taxon>
        <taxon>Chytridiomycota</taxon>
        <taxon>Chytridiomycota incertae sedis</taxon>
        <taxon>Chytridiomycetes</taxon>
        <taxon>Chytridiales</taxon>
        <taxon>Chytriomycetaceae</taxon>
        <taxon>Rhizoclosmatium</taxon>
    </lineage>
</organism>
<dbReference type="STRING" id="329046.A0A1Y2B6M4"/>
<evidence type="ECO:0000259" key="2">
    <source>
        <dbReference type="Pfam" id="PF01370"/>
    </source>
</evidence>
<dbReference type="Pfam" id="PF01370">
    <property type="entry name" value="Epimerase"/>
    <property type="match status" value="1"/>
</dbReference>
<name>A0A1Y2B6M4_9FUNG</name>